<dbReference type="KEGG" id="tdu:QJT80_14195"/>
<organism evidence="2">
    <name type="scientific">Candidatus Thiocaldithrix dubininis</name>
    <dbReference type="NCBI Taxonomy" id="3080823"/>
    <lineage>
        <taxon>Bacteria</taxon>
        <taxon>Pseudomonadati</taxon>
        <taxon>Pseudomonadota</taxon>
        <taxon>Gammaproteobacteria</taxon>
        <taxon>Thiotrichales</taxon>
        <taxon>Thiotrichaceae</taxon>
        <taxon>Candidatus Thiocaldithrix</taxon>
    </lineage>
</organism>
<feature type="transmembrane region" description="Helical" evidence="1">
    <location>
        <begin position="166"/>
        <end position="192"/>
    </location>
</feature>
<sequence>MNESNNPYAPPQANVTPTFAEQELELLSEPRSLSAGAGVNWISAAWPLVKKDLGIWVLITLALMVIQLILAFIPFVGAVAGNVLTPVFTGGLLMGIRAASAGEPLRFDALFEGFKHQFAPLAGLGALMLVVMFLLGVIASGIFYATMPAPDVMQADPMAGLSGSNLAIVGIVVGILSILVGMLFFFATPLVALNQVPVFKALGMSFKGSLRNILPILIYGFIIMILIILGAIPLFLGLLIVIPMIYVSSYAAYRQVFLK</sequence>
<dbReference type="Proteomes" id="UP001300672">
    <property type="component" value="Chromosome"/>
</dbReference>
<accession>A0AA95H438</accession>
<evidence type="ECO:0000313" key="2">
    <source>
        <dbReference type="EMBL" id="WGZ90622.1"/>
    </source>
</evidence>
<feature type="transmembrane region" description="Helical" evidence="1">
    <location>
        <begin position="213"/>
        <end position="229"/>
    </location>
</feature>
<feature type="transmembrane region" description="Helical" evidence="1">
    <location>
        <begin position="79"/>
        <end position="100"/>
    </location>
</feature>
<keyword evidence="1" id="KW-1133">Transmembrane helix</keyword>
<reference evidence="2" key="1">
    <citation type="journal article" date="2023" name="Int. J. Mol. Sci.">
        <title>Metagenomics Revealed a New Genus 'Candidatus Thiocaldithrix dubininis' gen. nov., sp. nov. and a New Species 'Candidatus Thiothrix putei' sp. nov. in the Family Thiotrichaceae, Some Members of Which Have Traits of Both Na+- and H+-Motive Energetics.</title>
        <authorList>
            <person name="Ravin N.V."/>
            <person name="Muntyan M.S."/>
            <person name="Smolyakov D.D."/>
            <person name="Rudenko T.S."/>
            <person name="Beletsky A.V."/>
            <person name="Mardanov A.V."/>
            <person name="Grabovich M.Y."/>
        </authorList>
    </citation>
    <scope>NUCLEOTIDE SEQUENCE</scope>
    <source>
        <strain evidence="2">GKL-01</strain>
    </source>
</reference>
<gene>
    <name evidence="2" type="ORF">QJT80_14195</name>
</gene>
<dbReference type="NCBIfam" id="NF041043">
    <property type="entry name" value="BPSS1780_fam"/>
    <property type="match status" value="1"/>
</dbReference>
<name>A0AA95H438_9GAMM</name>
<dbReference type="InterPro" id="IPR047798">
    <property type="entry name" value="BPSS1780-like"/>
</dbReference>
<keyword evidence="1" id="KW-0812">Transmembrane</keyword>
<dbReference type="EMBL" id="CP124755">
    <property type="protein sequence ID" value="WGZ90622.1"/>
    <property type="molecule type" value="Genomic_DNA"/>
</dbReference>
<feature type="transmembrane region" description="Helical" evidence="1">
    <location>
        <begin position="53"/>
        <end position="73"/>
    </location>
</feature>
<feature type="transmembrane region" description="Helical" evidence="1">
    <location>
        <begin position="121"/>
        <end position="146"/>
    </location>
</feature>
<keyword evidence="1" id="KW-0472">Membrane</keyword>
<proteinExistence type="predicted"/>
<protein>
    <submittedName>
        <fullName evidence="2">BPSS1780 family membrane protein</fullName>
    </submittedName>
</protein>
<reference evidence="2" key="2">
    <citation type="submission" date="2023-04" db="EMBL/GenBank/DDBJ databases">
        <authorList>
            <person name="Beletskiy A.V."/>
            <person name="Mardanov A.V."/>
            <person name="Ravin N.V."/>
        </authorList>
    </citation>
    <scope>NUCLEOTIDE SEQUENCE</scope>
    <source>
        <strain evidence="2">GKL-01</strain>
    </source>
</reference>
<evidence type="ECO:0000256" key="1">
    <source>
        <dbReference type="SAM" id="Phobius"/>
    </source>
</evidence>
<dbReference type="AlphaFoldDB" id="A0AA95H438"/>